<evidence type="ECO:0000313" key="3">
    <source>
        <dbReference type="Proteomes" id="UP001500604"/>
    </source>
</evidence>
<dbReference type="Proteomes" id="UP001500604">
    <property type="component" value="Unassembled WGS sequence"/>
</dbReference>
<reference evidence="3" key="1">
    <citation type="journal article" date="2019" name="Int. J. Syst. Evol. Microbiol.">
        <title>The Global Catalogue of Microorganisms (GCM) 10K type strain sequencing project: providing services to taxonomists for standard genome sequencing and annotation.</title>
        <authorList>
            <consortium name="The Broad Institute Genomics Platform"/>
            <consortium name="The Broad Institute Genome Sequencing Center for Infectious Disease"/>
            <person name="Wu L."/>
            <person name="Ma J."/>
        </authorList>
    </citation>
    <scope>NUCLEOTIDE SEQUENCE [LARGE SCALE GENOMIC DNA]</scope>
    <source>
        <strain evidence="3">JCM 17805</strain>
    </source>
</reference>
<dbReference type="RefSeq" id="WP_345194792.1">
    <property type="nucleotide sequence ID" value="NZ_BAABFL010000117.1"/>
</dbReference>
<comment type="caution">
    <text evidence="2">The sequence shown here is derived from an EMBL/GenBank/DDBJ whole genome shotgun (WGS) entry which is preliminary data.</text>
</comment>
<gene>
    <name evidence="2" type="ORF">GCM10023116_13130</name>
</gene>
<dbReference type="NCBIfam" id="TIGR01540">
    <property type="entry name" value="portal_PBSX"/>
    <property type="match status" value="1"/>
</dbReference>
<organism evidence="2 3">
    <name type="scientific">Kistimonas scapharcae</name>
    <dbReference type="NCBI Taxonomy" id="1036133"/>
    <lineage>
        <taxon>Bacteria</taxon>
        <taxon>Pseudomonadati</taxon>
        <taxon>Pseudomonadota</taxon>
        <taxon>Gammaproteobacteria</taxon>
        <taxon>Oceanospirillales</taxon>
        <taxon>Endozoicomonadaceae</taxon>
        <taxon>Kistimonas</taxon>
    </lineage>
</organism>
<evidence type="ECO:0000256" key="1">
    <source>
        <dbReference type="ARBA" id="ARBA00006799"/>
    </source>
</evidence>
<dbReference type="Pfam" id="PF04860">
    <property type="entry name" value="Phage_portal"/>
    <property type="match status" value="1"/>
</dbReference>
<protein>
    <submittedName>
        <fullName evidence="2">Phage portal protein</fullName>
    </submittedName>
</protein>
<comment type="similarity">
    <text evidence="1">Belongs to the phage portal family. PBSX subfamily.</text>
</comment>
<dbReference type="EMBL" id="BAABFL010000117">
    <property type="protein sequence ID" value="GAA4649039.1"/>
    <property type="molecule type" value="Genomic_DNA"/>
</dbReference>
<evidence type="ECO:0000313" key="2">
    <source>
        <dbReference type="EMBL" id="GAA4649039.1"/>
    </source>
</evidence>
<name>A0ABP8V0C1_9GAMM</name>
<keyword evidence="3" id="KW-1185">Reference proteome</keyword>
<dbReference type="InterPro" id="IPR006430">
    <property type="entry name" value="Phage_portal_PBSX"/>
</dbReference>
<sequence>MTDNALMKLPEKRTGKMVVESFKFGEPEPVLGGRILDYLGTFTDIGGRYYEPPVNMAGLSRMRFANAHHGSCLFFKRNILSRYFQPSTAISLRDFRAAALDYGVFGNAYFKMIQTYGGMVSRLVHLPALNMRRMKKKNRYAMLKPGLSHDLVEFDEGEVLHVAEYDTTQQIYGIPEWLCAMQAILLNEDATLFRRRYFQNGSHLGYILYTSDEQIDPETEKALTEQIANGKGAGNFRSMYINIPGGKEKAVQLIPVGDISQKDEFERIKNISADDVVVAHRVPPALAGIKPDNNGGFGDIEKIKGVYVETEVMPMAQPFEDLNSQLPARAQFTFNFPAMDAA</sequence>
<accession>A0ABP8V0C1</accession>
<proteinExistence type="inferred from homology"/>
<dbReference type="InterPro" id="IPR006944">
    <property type="entry name" value="Phage/GTA_portal"/>
</dbReference>